<reference evidence="1 2" key="1">
    <citation type="submission" date="2016-10" db="EMBL/GenBank/DDBJ databases">
        <authorList>
            <person name="de Groot N.N."/>
        </authorList>
    </citation>
    <scope>NUCLEOTIDE SEQUENCE [LARGE SCALE GENOMIC DNA]</scope>
    <source>
        <strain evidence="1 2">DSM 44149</strain>
    </source>
</reference>
<keyword evidence="2" id="KW-1185">Reference proteome</keyword>
<proteinExistence type="predicted"/>
<gene>
    <name evidence="1" type="ORF">SAMN04489726_2840</name>
</gene>
<evidence type="ECO:0000313" key="1">
    <source>
        <dbReference type="EMBL" id="SDM67379.1"/>
    </source>
</evidence>
<evidence type="ECO:0000313" key="2">
    <source>
        <dbReference type="Proteomes" id="UP000183376"/>
    </source>
</evidence>
<name>A0A1G9V5G2_ALLAB</name>
<dbReference type="AlphaFoldDB" id="A0A1G9V5G2"/>
<dbReference type="NCBIfam" id="NF038155">
    <property type="entry name" value="lanthi_I_FDLD"/>
    <property type="match status" value="1"/>
</dbReference>
<accession>A0A1G9V5G2</accession>
<dbReference type="RefSeq" id="WP_197684029.1">
    <property type="nucleotide sequence ID" value="NZ_JOEF01000018.1"/>
</dbReference>
<protein>
    <submittedName>
        <fullName evidence="1">Uncharacterized protein</fullName>
    </submittedName>
</protein>
<organism evidence="1 2">
    <name type="scientific">Allokutzneria albata</name>
    <name type="common">Kibdelosporangium albatum</name>
    <dbReference type="NCBI Taxonomy" id="211114"/>
    <lineage>
        <taxon>Bacteria</taxon>
        <taxon>Bacillati</taxon>
        <taxon>Actinomycetota</taxon>
        <taxon>Actinomycetes</taxon>
        <taxon>Pseudonocardiales</taxon>
        <taxon>Pseudonocardiaceae</taxon>
        <taxon>Allokutzneria</taxon>
    </lineage>
</organism>
<dbReference type="Proteomes" id="UP000183376">
    <property type="component" value="Chromosome I"/>
</dbReference>
<sequence length="35" mass="3977">MDQFDLDVNVTTPREFGDSETLAKTAIFQCPTWPC</sequence>
<dbReference type="EMBL" id="LT629701">
    <property type="protein sequence ID" value="SDM67379.1"/>
    <property type="molecule type" value="Genomic_DNA"/>
</dbReference>